<name>A0AAW3X569_9CLOT</name>
<dbReference type="InterPro" id="IPR025378">
    <property type="entry name" value="DUF4368"/>
</dbReference>
<dbReference type="Proteomes" id="UP000653904">
    <property type="component" value="Unassembled WGS sequence"/>
</dbReference>
<evidence type="ECO:0000313" key="5">
    <source>
        <dbReference type="EMBL" id="MBC5657369.1"/>
    </source>
</evidence>
<dbReference type="PANTHER" id="PTHR30461">
    <property type="entry name" value="DNA-INVERTASE FROM LAMBDOID PROPHAGE"/>
    <property type="match status" value="1"/>
</dbReference>
<protein>
    <submittedName>
        <fullName evidence="5">Recombinase zinc beta ribbon domain-containing protein</fullName>
    </submittedName>
</protein>
<keyword evidence="2" id="KW-0233">DNA recombination</keyword>
<feature type="non-terminal residue" evidence="5">
    <location>
        <position position="1"/>
    </location>
</feature>
<dbReference type="InterPro" id="IPR038109">
    <property type="entry name" value="DNA_bind_recomb_sf"/>
</dbReference>
<dbReference type="InterPro" id="IPR011109">
    <property type="entry name" value="DNA_bind_recombinase_dom"/>
</dbReference>
<dbReference type="Pfam" id="PF14287">
    <property type="entry name" value="DUF4368"/>
    <property type="match status" value="1"/>
</dbReference>
<dbReference type="InterPro" id="IPR050639">
    <property type="entry name" value="SSR_resolvase"/>
</dbReference>
<organism evidence="5 6">
    <name type="scientific">Clostridium segne</name>
    <dbReference type="NCBI Taxonomy" id="2763038"/>
    <lineage>
        <taxon>Bacteria</taxon>
        <taxon>Bacillati</taxon>
        <taxon>Bacillota</taxon>
        <taxon>Clostridia</taxon>
        <taxon>Eubacteriales</taxon>
        <taxon>Clostridiaceae</taxon>
        <taxon>Clostridium</taxon>
    </lineage>
</organism>
<reference evidence="5 6" key="1">
    <citation type="submission" date="2020-08" db="EMBL/GenBank/DDBJ databases">
        <title>Genome public.</title>
        <authorList>
            <person name="Liu C."/>
            <person name="Sun Q."/>
        </authorList>
    </citation>
    <scope>NUCLEOTIDE SEQUENCE [LARGE SCALE GENOMIC DNA]</scope>
    <source>
        <strain evidence="5 6">BX14</strain>
    </source>
</reference>
<feature type="coiled-coil region" evidence="3">
    <location>
        <begin position="171"/>
        <end position="199"/>
    </location>
</feature>
<dbReference type="RefSeq" id="WP_186855035.1">
    <property type="nucleotide sequence ID" value="NZ_JACOOW010000013.1"/>
</dbReference>
<keyword evidence="3" id="KW-0175">Coiled coil</keyword>
<evidence type="ECO:0000313" key="6">
    <source>
        <dbReference type="Proteomes" id="UP000653904"/>
    </source>
</evidence>
<keyword evidence="1" id="KW-0238">DNA-binding</keyword>
<evidence type="ECO:0000256" key="3">
    <source>
        <dbReference type="SAM" id="Coils"/>
    </source>
</evidence>
<dbReference type="Gene3D" id="3.90.1750.20">
    <property type="entry name" value="Putative Large Serine Recombinase, Chain B, Domain 2"/>
    <property type="match status" value="1"/>
</dbReference>
<proteinExistence type="predicted"/>
<evidence type="ECO:0000256" key="2">
    <source>
        <dbReference type="ARBA" id="ARBA00023172"/>
    </source>
</evidence>
<dbReference type="PROSITE" id="PS51737">
    <property type="entry name" value="RECOMBINASE_DNA_BIND"/>
    <property type="match status" value="1"/>
</dbReference>
<dbReference type="GO" id="GO:0003677">
    <property type="term" value="F:DNA binding"/>
    <property type="evidence" value="ECO:0007669"/>
    <property type="project" value="UniProtKB-KW"/>
</dbReference>
<comment type="caution">
    <text evidence="5">The sequence shown here is derived from an EMBL/GenBank/DDBJ whole genome shotgun (WGS) entry which is preliminary data.</text>
</comment>
<evidence type="ECO:0000259" key="4">
    <source>
        <dbReference type="PROSITE" id="PS51737"/>
    </source>
</evidence>
<dbReference type="Pfam" id="PF07508">
    <property type="entry name" value="Recombinase"/>
    <property type="match status" value="1"/>
</dbReference>
<dbReference type="GO" id="GO:0000150">
    <property type="term" value="F:DNA strand exchange activity"/>
    <property type="evidence" value="ECO:0007669"/>
    <property type="project" value="InterPro"/>
</dbReference>
<dbReference type="AlphaFoldDB" id="A0AAW3X569"/>
<dbReference type="PANTHER" id="PTHR30461:SF2">
    <property type="entry name" value="SERINE RECOMBINASE PINE-RELATED"/>
    <property type="match status" value="1"/>
</dbReference>
<dbReference type="Pfam" id="PF13408">
    <property type="entry name" value="Zn_ribbon_recom"/>
    <property type="match status" value="1"/>
</dbReference>
<sequence length="320" mass="37267">LRNTRTKWEKKDPENGRYMWDFSVIKDLLMNPVYTGAIASQKKDYRFKIGTIGEKKPEDWIVVEGQHEPLIDSMSFDIVQNKLKSRQRPGQTNEISLFAGLVKCGECGKSLTIRYTNAKHPQQIYSCKTYNAFGKNHCTQHRIDYDTLYSHVLRKIRECARAALMDGKAVADRLTNTCEAEQREQREAMERSLTRDEERIEVLDKMVMRLYEDMIAGRISEQNFNTMLEKTQTEQTELKTKVSEGRKRLSDEVQLANDAKQWVEAIQEYANITELDAATLNRLIKEIVVHERIDEDKIRHISIEIHFNLKPIPEVEQVTA</sequence>
<dbReference type="InterPro" id="IPR025827">
    <property type="entry name" value="Zn_ribbon_recom_dom"/>
</dbReference>
<evidence type="ECO:0000256" key="1">
    <source>
        <dbReference type="ARBA" id="ARBA00023125"/>
    </source>
</evidence>
<gene>
    <name evidence="5" type="ORF">H8S19_09945</name>
</gene>
<dbReference type="EMBL" id="JACOOW010000013">
    <property type="protein sequence ID" value="MBC5657369.1"/>
    <property type="molecule type" value="Genomic_DNA"/>
</dbReference>
<keyword evidence="6" id="KW-1185">Reference proteome</keyword>
<accession>A0AAW3X569</accession>
<feature type="domain" description="Recombinase" evidence="4">
    <location>
        <begin position="1"/>
        <end position="89"/>
    </location>
</feature>